<proteinExistence type="predicted"/>
<evidence type="ECO:0000313" key="2">
    <source>
        <dbReference type="EMBL" id="KKA16927.1"/>
    </source>
</evidence>
<feature type="compositionally biased region" description="Basic and acidic residues" evidence="1">
    <location>
        <begin position="272"/>
        <end position="282"/>
    </location>
</feature>
<feature type="region of interest" description="Disordered" evidence="1">
    <location>
        <begin position="599"/>
        <end position="619"/>
    </location>
</feature>
<evidence type="ECO:0000256" key="1">
    <source>
        <dbReference type="SAM" id="MobiDB-lite"/>
    </source>
</evidence>
<protein>
    <submittedName>
        <fullName evidence="2">Uncharacterized protein</fullName>
    </submittedName>
</protein>
<comment type="caution">
    <text evidence="2">The sequence shown here is derived from an EMBL/GenBank/DDBJ whole genome shotgun (WGS) entry which is preliminary data.</text>
</comment>
<organism evidence="2 3">
    <name type="scientific">Rasamsonia emersonii (strain ATCC 16479 / CBS 393.64 / IMI 116815)</name>
    <dbReference type="NCBI Taxonomy" id="1408163"/>
    <lineage>
        <taxon>Eukaryota</taxon>
        <taxon>Fungi</taxon>
        <taxon>Dikarya</taxon>
        <taxon>Ascomycota</taxon>
        <taxon>Pezizomycotina</taxon>
        <taxon>Eurotiomycetes</taxon>
        <taxon>Eurotiomycetidae</taxon>
        <taxon>Eurotiales</taxon>
        <taxon>Trichocomaceae</taxon>
        <taxon>Rasamsonia</taxon>
    </lineage>
</organism>
<dbReference type="GeneID" id="25321383"/>
<keyword evidence="3" id="KW-1185">Reference proteome</keyword>
<reference evidence="2 3" key="1">
    <citation type="submission" date="2015-04" db="EMBL/GenBank/DDBJ databases">
        <authorList>
            <person name="Heijne W.H."/>
            <person name="Fedorova N.D."/>
            <person name="Nierman W.C."/>
            <person name="Vollebregt A.W."/>
            <person name="Zhao Z."/>
            <person name="Wu L."/>
            <person name="Kumar M."/>
            <person name="Stam H."/>
            <person name="van den Berg M.A."/>
            <person name="Pel H.J."/>
        </authorList>
    </citation>
    <scope>NUCLEOTIDE SEQUENCE [LARGE SCALE GENOMIC DNA]</scope>
    <source>
        <strain evidence="2 3">CBS 393.64</strain>
    </source>
</reference>
<feature type="region of interest" description="Disordered" evidence="1">
    <location>
        <begin position="262"/>
        <end position="282"/>
    </location>
</feature>
<feature type="region of interest" description="Disordered" evidence="1">
    <location>
        <begin position="317"/>
        <end position="353"/>
    </location>
</feature>
<feature type="compositionally biased region" description="Polar residues" evidence="1">
    <location>
        <begin position="600"/>
        <end position="619"/>
    </location>
</feature>
<evidence type="ECO:0000313" key="3">
    <source>
        <dbReference type="Proteomes" id="UP000053958"/>
    </source>
</evidence>
<dbReference type="OrthoDB" id="2537141at2759"/>
<name>A0A0F4YFA8_RASE3</name>
<accession>A0A0F4YFA8</accession>
<dbReference type="AlphaFoldDB" id="A0A0F4YFA8"/>
<dbReference type="Proteomes" id="UP000053958">
    <property type="component" value="Unassembled WGS sequence"/>
</dbReference>
<dbReference type="EMBL" id="LASV01000728">
    <property type="protein sequence ID" value="KKA16927.1"/>
    <property type="molecule type" value="Genomic_DNA"/>
</dbReference>
<feature type="compositionally biased region" description="Polar residues" evidence="1">
    <location>
        <begin position="331"/>
        <end position="342"/>
    </location>
</feature>
<sequence>MPSALSDIVIRVYLDDMEGLSSPSFEEVDRLAGKSEQPSETSQPRVFLPWSLRGLNQDYQYQRQQPLESWRFRCGTSCPVKNRRNAKRDQTSSFDARNPEAHLNYTDCRMATDMRRTEIVATENERKHENEAIAFTSASGVQPHASITSVGGDSGIPKVETGLQNRKDRYEPRTGPVGETADVAIKDTKKRKLVGRKNNKNTWISERFKATNVRQGRLTLHSNNKLGIFKKGKTSSPVQPREIPYLNFSEAAFLSKESKYFEKDTQSVNPKGQKEPSEREPQKDFAHRFRPFMDQSRDQHTAPLTLHATALGVSPTELPLKIDSNDRSNLDTEQYTEPSRPNTSERDSAQPPLDPAMELYVRNVLRECHWPIHANNSESQTILMVRYSSFLRNIETCHCEGELTLDAGHICREPSVVPYMRLPGASVFSPGSDNPEAVTTASAQEIQDTGSIGKRAHWKRNGDLQVQRIGDESEYPNPHELEALLMADHEKLLELYGDNPALGNQNEFSSLNLRTPNEVLMELLVQPSDFSEAMELEDVENKIDTAPYDLDEANIRFSDTSGDLRELTENLEDLIPLVRNSDDSFGIQDDLYDLTHKSRMASSSPHSKPLVNQDSSDRWQPSGIQIRSEKLLHSTYLRSGQDREYGIIPDGNHPLLWSLPTQSSRQFSRLPLPCWTTERPVPSLLQRDEPTRSQLAGTSTELRGFWRQNNLY</sequence>
<gene>
    <name evidence="2" type="ORF">T310_9448</name>
</gene>
<dbReference type="RefSeq" id="XP_013323539.1">
    <property type="nucleotide sequence ID" value="XM_013468085.1"/>
</dbReference>
<dbReference type="STRING" id="1408163.A0A0F4YFA8"/>